<gene>
    <name evidence="1" type="ORF">IM45_089</name>
</gene>
<evidence type="ECO:0000313" key="2">
    <source>
        <dbReference type="Proteomes" id="UP000067325"/>
    </source>
</evidence>
<dbReference type="eggNOG" id="COG1137">
    <property type="taxonomic scope" value="Bacteria"/>
</dbReference>
<dbReference type="KEGG" id="bcib:IM45_089"/>
<dbReference type="AlphaFoldDB" id="A0A088MX55"/>
<accession>A0A088MX55</accession>
<name>A0A088MX55_9GAMM</name>
<proteinExistence type="predicted"/>
<dbReference type="Proteomes" id="UP000067325">
    <property type="component" value="Chromosome"/>
</dbReference>
<reference evidence="1 2" key="1">
    <citation type="journal article" date="2014" name="MBio">
        <title>Differential genome evolution between companion symbionts in an insect-bacterial symbiosis.</title>
        <authorList>
            <person name="Bennett G.M."/>
            <person name="McCutcheon J.P."/>
            <person name="MacDonald B.R."/>
            <person name="Romanovicz D."/>
            <person name="Moran N.A."/>
        </authorList>
    </citation>
    <scope>NUCLEOTIDE SEQUENCE [LARGE SCALE GENOMIC DNA]</scope>
    <source>
        <strain evidence="1 2">BGSS</strain>
    </source>
</reference>
<sequence>MFRRLMVFDNLMAVLQIRNDLTKEQRHNSAHELMEEFYISYLRYNIG</sequence>
<evidence type="ECO:0000313" key="1">
    <source>
        <dbReference type="EMBL" id="AIN46930.1"/>
    </source>
</evidence>
<organism evidence="1 2">
    <name type="scientific">Candidatus Palibaumannia cicadellinicola</name>
    <dbReference type="NCBI Taxonomy" id="186490"/>
    <lineage>
        <taxon>Bacteria</taxon>
        <taxon>Pseudomonadati</taxon>
        <taxon>Pseudomonadota</taxon>
        <taxon>Gammaproteobacteria</taxon>
        <taxon>Candidatus Palibaumannia</taxon>
    </lineage>
</organism>
<dbReference type="GO" id="GO:0005524">
    <property type="term" value="F:ATP binding"/>
    <property type="evidence" value="ECO:0007669"/>
    <property type="project" value="UniProtKB-KW"/>
</dbReference>
<protein>
    <submittedName>
        <fullName evidence="1">Lipopolysaccharide ABC transporter, ATP-binding protein LptB</fullName>
    </submittedName>
</protein>
<keyword evidence="1" id="KW-0547">Nucleotide-binding</keyword>
<dbReference type="EMBL" id="CP008985">
    <property type="protein sequence ID" value="AIN46930.1"/>
    <property type="molecule type" value="Genomic_DNA"/>
</dbReference>
<keyword evidence="1" id="KW-0067">ATP-binding</keyword>